<dbReference type="EMBL" id="RCOS01000062">
    <property type="protein sequence ID" value="RSN76213.1"/>
    <property type="molecule type" value="Genomic_DNA"/>
</dbReference>
<evidence type="ECO:0000256" key="1">
    <source>
        <dbReference type="PROSITE-ProRule" id="PRU00325"/>
    </source>
</evidence>
<dbReference type="RefSeq" id="WP_125670835.1">
    <property type="nucleotide sequence ID" value="NZ_RCOS01000062.1"/>
</dbReference>
<dbReference type="PANTHER" id="PTHR28498">
    <property type="entry name" value="ZINC FINGER SWIM DOMAIN-CONTAINING PROTEIN 7"/>
    <property type="match status" value="1"/>
</dbReference>
<evidence type="ECO:0000313" key="6">
    <source>
        <dbReference type="Proteomes" id="UP000316217"/>
    </source>
</evidence>
<protein>
    <recommendedName>
        <fullName evidence="2">SWIM-type domain-containing protein</fullName>
    </recommendedName>
</protein>
<gene>
    <name evidence="3" type="ORF">D6D85_04475</name>
    <name evidence="4" type="ORF">EF810_02835</name>
</gene>
<evidence type="ECO:0000313" key="5">
    <source>
        <dbReference type="Proteomes" id="UP000277582"/>
    </source>
</evidence>
<keyword evidence="1" id="KW-0862">Zinc</keyword>
<dbReference type="EMBL" id="RXII01000047">
    <property type="protein sequence ID" value="RZN62415.1"/>
    <property type="molecule type" value="Genomic_DNA"/>
</dbReference>
<comment type="caution">
    <text evidence="3">The sequence shown here is derived from an EMBL/GenBank/DDBJ whole genome shotgun (WGS) entry which is preliminary data.</text>
</comment>
<dbReference type="Proteomes" id="UP000277582">
    <property type="component" value="Unassembled WGS sequence"/>
</dbReference>
<name>A0A429GRA5_9CREN</name>
<dbReference type="GO" id="GO:0000724">
    <property type="term" value="P:double-strand break repair via homologous recombination"/>
    <property type="evidence" value="ECO:0007669"/>
    <property type="project" value="TreeGrafter"/>
</dbReference>
<reference evidence="4 6" key="2">
    <citation type="journal article" date="2019" name="Nat. Microbiol.">
        <title>Wide diversity of methane and short-chain alkane metabolisms in uncultured archaea.</title>
        <authorList>
            <person name="Borrel G."/>
            <person name="Adam P.S."/>
            <person name="McKay L.J."/>
            <person name="Chen L.X."/>
            <person name="Sierra-Garcia I.N."/>
            <person name="Sieber C.M."/>
            <person name="Letourneur Q."/>
            <person name="Ghozlane A."/>
            <person name="Andersen G.L."/>
            <person name="Li W.J."/>
            <person name="Hallam S.J."/>
            <person name="Muyzer G."/>
            <person name="de Oliveira V.M."/>
            <person name="Inskeep W.P."/>
            <person name="Banfield J.F."/>
            <person name="Gribaldo S."/>
        </authorList>
    </citation>
    <scope>NUCLEOTIDE SEQUENCE [LARGE SCALE GENOMIC DNA]</scope>
    <source>
        <strain evidence="4">NM4</strain>
    </source>
</reference>
<proteinExistence type="predicted"/>
<dbReference type="InterPro" id="IPR007527">
    <property type="entry name" value="Znf_SWIM"/>
</dbReference>
<keyword evidence="5" id="KW-1185">Reference proteome</keyword>
<accession>A0A429GRA5</accession>
<organism evidence="3 5">
    <name type="scientific">Candidatus Methanodesulfokora washburnensis</name>
    <dbReference type="NCBI Taxonomy" id="2478471"/>
    <lineage>
        <taxon>Archaea</taxon>
        <taxon>Thermoproteota</taxon>
        <taxon>Candidatus Korarchaeia</taxon>
        <taxon>Candidatus Korarchaeia incertae sedis</taxon>
        <taxon>Candidatus Methanodesulfokora</taxon>
    </lineage>
</organism>
<dbReference type="Pfam" id="PF04434">
    <property type="entry name" value="SWIM"/>
    <property type="match status" value="1"/>
</dbReference>
<evidence type="ECO:0000313" key="4">
    <source>
        <dbReference type="EMBL" id="RZN62415.1"/>
    </source>
</evidence>
<evidence type="ECO:0000259" key="2">
    <source>
        <dbReference type="PROSITE" id="PS50966"/>
    </source>
</evidence>
<keyword evidence="1" id="KW-0863">Zinc-finger</keyword>
<dbReference type="OrthoDB" id="31559at2157"/>
<sequence length="113" mass="13594">MIPAKYSFLRKELPKRSIRKLIDVVYRRKVERHIFLPSGFSFYLVRGREGAYIVFDRNYCSCIDFLLSVIIREERKLCYHIAAVMMAEDMNLVRTIEHKDDELETVLREIFMQ</sequence>
<dbReference type="Proteomes" id="UP000316217">
    <property type="component" value="Unassembled WGS sequence"/>
</dbReference>
<feature type="domain" description="SWIM-type" evidence="2">
    <location>
        <begin position="52"/>
        <end position="89"/>
    </location>
</feature>
<evidence type="ECO:0000313" key="3">
    <source>
        <dbReference type="EMBL" id="RSN76213.1"/>
    </source>
</evidence>
<dbReference type="AlphaFoldDB" id="A0A429GRA5"/>
<dbReference type="PROSITE" id="PS50966">
    <property type="entry name" value="ZF_SWIM"/>
    <property type="match status" value="1"/>
</dbReference>
<reference evidence="3 5" key="1">
    <citation type="submission" date="2018-10" db="EMBL/GenBank/DDBJ databases">
        <title>Co-occurring genomic capacity for anaerobic methane metabolism and dissimilatory sulfite reduction discovered in the Korarchaeota.</title>
        <authorList>
            <person name="Mckay L.J."/>
            <person name="Dlakic M."/>
            <person name="Fields M.W."/>
            <person name="Delmont T.O."/>
            <person name="Eren A.M."/>
            <person name="Jay Z.J."/>
            <person name="Klingelsmith K.B."/>
            <person name="Rusch D.B."/>
            <person name="Inskeep W.P."/>
        </authorList>
    </citation>
    <scope>NUCLEOTIDE SEQUENCE [LARGE SCALE GENOMIC DNA]</scope>
    <source>
        <strain evidence="3 5">MDKW</strain>
    </source>
</reference>
<keyword evidence="1" id="KW-0479">Metal-binding</keyword>
<dbReference type="PANTHER" id="PTHR28498:SF1">
    <property type="entry name" value="ZINC FINGER SWIM DOMAIN-CONTAINING PROTEIN 7"/>
    <property type="match status" value="1"/>
</dbReference>
<dbReference type="GO" id="GO:0008270">
    <property type="term" value="F:zinc ion binding"/>
    <property type="evidence" value="ECO:0007669"/>
    <property type="project" value="UniProtKB-KW"/>
</dbReference>